<dbReference type="Proteomes" id="UP000295096">
    <property type="component" value="Unassembled WGS sequence"/>
</dbReference>
<dbReference type="RefSeq" id="WP_133292305.1">
    <property type="nucleotide sequence ID" value="NZ_SMSJ01000092.1"/>
</dbReference>
<comment type="caution">
    <text evidence="1">The sequence shown here is derived from an EMBL/GenBank/DDBJ whole genome shotgun (WGS) entry which is preliminary data.</text>
</comment>
<sequence length="233" mass="24938">MDTDRVLSLTDPFHEAALEPGLWPRALARLGDAFGGASALLAANRHDIGPFLLEAARCDPELFARFAAEHGSAEENGYIRRLNAMRSGEVLWRRAVVQDRAWASDPIYRKFLRPQQLWDGLVTPLVKDPGGYAVVGLYRARAFEEGETALLRAIAPHLQRALQVATRLGALRDRLEAGLAALDVLAPGIVLADKAGRVLHANAAARAILGEADGLALGRGGALRTARGAEAAA</sequence>
<feature type="non-terminal residue" evidence="1">
    <location>
        <position position="233"/>
    </location>
</feature>
<reference evidence="1 2" key="1">
    <citation type="journal article" date="2016" name="J. Microbiol.">
        <title>Dankookia rubra gen. nov., sp. nov., an alphaproteobacterium isolated from sediment of a shallow stream.</title>
        <authorList>
            <person name="Kim W.H."/>
            <person name="Kim D.H."/>
            <person name="Kang K."/>
            <person name="Ahn T.Y."/>
        </authorList>
    </citation>
    <scope>NUCLEOTIDE SEQUENCE [LARGE SCALE GENOMIC DNA]</scope>
    <source>
        <strain evidence="1 2">JCM30602</strain>
    </source>
</reference>
<organism evidence="1 2">
    <name type="scientific">Dankookia rubra</name>
    <dbReference type="NCBI Taxonomy" id="1442381"/>
    <lineage>
        <taxon>Bacteria</taxon>
        <taxon>Pseudomonadati</taxon>
        <taxon>Pseudomonadota</taxon>
        <taxon>Alphaproteobacteria</taxon>
        <taxon>Acetobacterales</taxon>
        <taxon>Roseomonadaceae</taxon>
        <taxon>Dankookia</taxon>
    </lineage>
</organism>
<gene>
    <name evidence="1" type="ORF">E2C06_30265</name>
</gene>
<name>A0A4R5Q7H7_9PROT</name>
<evidence type="ECO:0000313" key="1">
    <source>
        <dbReference type="EMBL" id="TDH58862.1"/>
    </source>
</evidence>
<dbReference type="OrthoDB" id="7321545at2"/>
<dbReference type="SUPFAM" id="SSF55781">
    <property type="entry name" value="GAF domain-like"/>
    <property type="match status" value="1"/>
</dbReference>
<protein>
    <recommendedName>
        <fullName evidence="3">PAS domain-containing protein</fullName>
    </recommendedName>
</protein>
<accession>A0A4R5Q7H7</accession>
<keyword evidence="2" id="KW-1185">Reference proteome</keyword>
<proteinExistence type="predicted"/>
<dbReference type="AlphaFoldDB" id="A0A4R5Q7H7"/>
<evidence type="ECO:0000313" key="2">
    <source>
        <dbReference type="Proteomes" id="UP000295096"/>
    </source>
</evidence>
<dbReference type="EMBL" id="SMSJ01000092">
    <property type="protein sequence ID" value="TDH58862.1"/>
    <property type="molecule type" value="Genomic_DNA"/>
</dbReference>
<evidence type="ECO:0008006" key="3">
    <source>
        <dbReference type="Google" id="ProtNLM"/>
    </source>
</evidence>